<name>A0ABS9S7J3_9GAMM</name>
<dbReference type="RefSeq" id="WP_240718424.1">
    <property type="nucleotide sequence ID" value="NZ_JAKVTW010000008.1"/>
</dbReference>
<gene>
    <name evidence="1" type="ORF">MLE19_11995</name>
</gene>
<evidence type="ECO:0000313" key="2">
    <source>
        <dbReference type="Proteomes" id="UP001320609"/>
    </source>
</evidence>
<reference evidence="1 2" key="1">
    <citation type="submission" date="2022-03" db="EMBL/GenBank/DDBJ databases">
        <title>Genomic signatures underlying metal tolerance in selected Arctic bacterial isolates.</title>
        <authorList>
            <person name="Thomas F.A."/>
            <person name="Venkatachalam S."/>
            <person name="Krishnan K.P."/>
        </authorList>
    </citation>
    <scope>NUCLEOTIDE SEQUENCE [LARGE SCALE GENOMIC DNA]</scope>
    <source>
        <strain evidence="1 2">HM116</strain>
    </source>
</reference>
<dbReference type="NCBIfam" id="NF041239">
    <property type="entry name" value="Moor_selen_rel"/>
    <property type="match status" value="1"/>
</dbReference>
<dbReference type="EMBL" id="JAKVTW010000008">
    <property type="protein sequence ID" value="MCH4812060.1"/>
    <property type="molecule type" value="Genomic_DNA"/>
</dbReference>
<proteinExistence type="predicted"/>
<comment type="caution">
    <text evidence="1">The sequence shown here is derived from an EMBL/GenBank/DDBJ whole genome shotgun (WGS) entry which is preliminary data.</text>
</comment>
<evidence type="ECO:0008006" key="3">
    <source>
        <dbReference type="Google" id="ProtNLM"/>
    </source>
</evidence>
<keyword evidence="2" id="KW-1185">Reference proteome</keyword>
<dbReference type="Proteomes" id="UP001320609">
    <property type="component" value="Unassembled WGS sequence"/>
</dbReference>
<accession>A0ABS9S7J3</accession>
<evidence type="ECO:0000313" key="1">
    <source>
        <dbReference type="EMBL" id="MCH4812060.1"/>
    </source>
</evidence>
<sequence>MSNKMGHVINIDSNALAFIKERGGTTTVHLSTRQECCGGSASVAVAHACHPVNPQHFHCYNQDNVTIYISPELTNENLRLGIDGWWKLRRLYIDGAPIKA</sequence>
<organism evidence="1 2">
    <name type="scientific">Vreelandella neptunia</name>
    <dbReference type="NCBI Taxonomy" id="115551"/>
    <lineage>
        <taxon>Bacteria</taxon>
        <taxon>Pseudomonadati</taxon>
        <taxon>Pseudomonadota</taxon>
        <taxon>Gammaproteobacteria</taxon>
        <taxon>Oceanospirillales</taxon>
        <taxon>Halomonadaceae</taxon>
        <taxon>Vreelandella</taxon>
    </lineage>
</organism>
<dbReference type="InterPro" id="IPR049744">
    <property type="entry name" value="CC/Se_fam"/>
</dbReference>
<protein>
    <recommendedName>
        <fullName evidence="3">FeS cluster biogenesis domain-containing protein</fullName>
    </recommendedName>
</protein>